<name>A0A5K7XAJ7_9BACT</name>
<organism evidence="2 3">
    <name type="scientific">Lacipirellula parvula</name>
    <dbReference type="NCBI Taxonomy" id="2650471"/>
    <lineage>
        <taxon>Bacteria</taxon>
        <taxon>Pseudomonadati</taxon>
        <taxon>Planctomycetota</taxon>
        <taxon>Planctomycetia</taxon>
        <taxon>Pirellulales</taxon>
        <taxon>Lacipirellulaceae</taxon>
        <taxon>Lacipirellula</taxon>
    </lineage>
</organism>
<dbReference type="InterPro" id="IPR042267">
    <property type="entry name" value="VTC_sf"/>
</dbReference>
<evidence type="ECO:0000259" key="1">
    <source>
        <dbReference type="Pfam" id="PF09359"/>
    </source>
</evidence>
<evidence type="ECO:0000313" key="3">
    <source>
        <dbReference type="Proteomes" id="UP000326837"/>
    </source>
</evidence>
<dbReference type="EMBL" id="AP021861">
    <property type="protein sequence ID" value="BBO33445.1"/>
    <property type="molecule type" value="Genomic_DNA"/>
</dbReference>
<dbReference type="InterPro" id="IPR033469">
    <property type="entry name" value="CYTH-like_dom_sf"/>
</dbReference>
<sequence>MRENVALHLSNLPSDVIAEIAPTILRFDAPHATKVHVHESPSLQQRCIGDLPSRELKFIITASQAMEIQQRLSDVLTPDAHADANRDRSYSLTTLYTDTPQRDVYHRRGRHRLVKLRIRRYGVGSQVFLEHKLKRGTEVRKRRTTIDLTQLEASRGGLGLAPANAFRRQLLRQNLRPCCLLCYDRVAFNGEADGGRVRVTFDHRVQGGVMNAWRFEPLPDMRELLPEKIVCEFKFVGSLPSLLKTVIAEMQLLPTGVSKYRRCLEEFPTLLEGCGRDE</sequence>
<keyword evidence="3" id="KW-1185">Reference proteome</keyword>
<dbReference type="Proteomes" id="UP000326837">
    <property type="component" value="Chromosome"/>
</dbReference>
<dbReference type="KEGG" id="lpav:PLANPX_3057"/>
<gene>
    <name evidence="2" type="ORF">PLANPX_3057</name>
</gene>
<dbReference type="Pfam" id="PF09359">
    <property type="entry name" value="VTC"/>
    <property type="match status" value="1"/>
</dbReference>
<dbReference type="RefSeq" id="WP_152099207.1">
    <property type="nucleotide sequence ID" value="NZ_AP021861.1"/>
</dbReference>
<dbReference type="CDD" id="cd07750">
    <property type="entry name" value="PolyPPase_VTC_like"/>
    <property type="match status" value="1"/>
</dbReference>
<dbReference type="GO" id="GO:0006799">
    <property type="term" value="P:polyphosphate biosynthetic process"/>
    <property type="evidence" value="ECO:0007669"/>
    <property type="project" value="UniProtKB-ARBA"/>
</dbReference>
<evidence type="ECO:0000313" key="2">
    <source>
        <dbReference type="EMBL" id="BBO33445.1"/>
    </source>
</evidence>
<dbReference type="SUPFAM" id="SSF55154">
    <property type="entry name" value="CYTH-like phosphatases"/>
    <property type="match status" value="1"/>
</dbReference>
<protein>
    <recommendedName>
        <fullName evidence="1">VTC domain-containing protein</fullName>
    </recommendedName>
</protein>
<dbReference type="AlphaFoldDB" id="A0A5K7XAJ7"/>
<dbReference type="InterPro" id="IPR018966">
    <property type="entry name" value="VTC_domain"/>
</dbReference>
<accession>A0A5K7XAJ7</accession>
<proteinExistence type="predicted"/>
<feature type="domain" description="VTC" evidence="1">
    <location>
        <begin position="54"/>
        <end position="264"/>
    </location>
</feature>
<dbReference type="Gene3D" id="3.20.100.30">
    <property type="entry name" value="VTC, catalytic tunnel domain"/>
    <property type="match status" value="1"/>
</dbReference>
<reference evidence="3" key="1">
    <citation type="submission" date="2019-10" db="EMBL/GenBank/DDBJ databases">
        <title>Lacipirellula parvula gen. nov., sp. nov., representing a lineage of planctomycetes widespread in freshwater anoxic habitats, and description of the family Lacipirellulaceae.</title>
        <authorList>
            <person name="Dedysh S.N."/>
            <person name="Kulichevskaya I.S."/>
            <person name="Beletsky A.V."/>
            <person name="Rakitin A.L."/>
            <person name="Mardanov A.V."/>
            <person name="Ivanova A.A."/>
            <person name="Saltykova V.X."/>
            <person name="Rijpstra W.I.C."/>
            <person name="Sinninghe Damste J.S."/>
            <person name="Ravin N.V."/>
        </authorList>
    </citation>
    <scope>NUCLEOTIDE SEQUENCE [LARGE SCALE GENOMIC DNA]</scope>
    <source>
        <strain evidence="3">PX69</strain>
    </source>
</reference>